<dbReference type="RefSeq" id="WP_012861178.1">
    <property type="nucleotide sequence ID" value="NC_013517.1"/>
</dbReference>
<dbReference type="KEGG" id="str:Sterm_1724"/>
<dbReference type="InterPro" id="IPR036388">
    <property type="entry name" value="WH-like_DNA-bd_sf"/>
</dbReference>
<reference evidence="2 3" key="2">
    <citation type="journal article" date="2010" name="Stand. Genomic Sci.">
        <title>Complete genome sequence of Sebaldella termitidis type strain (NCTC 11300).</title>
        <authorList>
            <person name="Harmon-Smith M."/>
            <person name="Celia L."/>
            <person name="Chertkov O."/>
            <person name="Lapidus A."/>
            <person name="Copeland A."/>
            <person name="Glavina Del Rio T."/>
            <person name="Nolan M."/>
            <person name="Lucas S."/>
            <person name="Tice H."/>
            <person name="Cheng J.F."/>
            <person name="Han C."/>
            <person name="Detter J.C."/>
            <person name="Bruce D."/>
            <person name="Goodwin L."/>
            <person name="Pitluck S."/>
            <person name="Pati A."/>
            <person name="Liolios K."/>
            <person name="Ivanova N."/>
            <person name="Mavromatis K."/>
            <person name="Mikhailova N."/>
            <person name="Chen A."/>
            <person name="Palaniappan K."/>
            <person name="Land M."/>
            <person name="Hauser L."/>
            <person name="Chang Y.J."/>
            <person name="Jeffries C.D."/>
            <person name="Brettin T."/>
            <person name="Goker M."/>
            <person name="Beck B."/>
            <person name="Bristow J."/>
            <person name="Eisen J.A."/>
            <person name="Markowitz V."/>
            <person name="Hugenholtz P."/>
            <person name="Kyrpides N.C."/>
            <person name="Klenk H.P."/>
            <person name="Chen F."/>
        </authorList>
    </citation>
    <scope>NUCLEOTIDE SEQUENCE [LARGE SCALE GENOMIC DNA]</scope>
    <source>
        <strain evidence="3">ATCC 33386 / NCTC 11300</strain>
    </source>
</reference>
<dbReference type="Pfam" id="PF00480">
    <property type="entry name" value="ROK"/>
    <property type="match status" value="1"/>
</dbReference>
<gene>
    <name evidence="2" type="ordered locus">Sterm_1724</name>
</gene>
<evidence type="ECO:0000313" key="3">
    <source>
        <dbReference type="Proteomes" id="UP000000845"/>
    </source>
</evidence>
<protein>
    <submittedName>
        <fullName evidence="2">ROK family protein</fullName>
    </submittedName>
</protein>
<name>D1AIJ8_SEBTE</name>
<reference evidence="3" key="1">
    <citation type="submission" date="2009-09" db="EMBL/GenBank/DDBJ databases">
        <title>The complete chromosome of Sebaldella termitidis ATCC 33386.</title>
        <authorList>
            <consortium name="US DOE Joint Genome Institute (JGI-PGF)"/>
            <person name="Lucas S."/>
            <person name="Copeland A."/>
            <person name="Lapidus A."/>
            <person name="Glavina del Rio T."/>
            <person name="Dalin E."/>
            <person name="Tice H."/>
            <person name="Bruce D."/>
            <person name="Goodwin L."/>
            <person name="Pitluck S."/>
            <person name="Kyrpides N."/>
            <person name="Mavromatis K."/>
            <person name="Ivanova N."/>
            <person name="Mikhailova N."/>
            <person name="Sims D."/>
            <person name="Meincke L."/>
            <person name="Brettin T."/>
            <person name="Detter J.C."/>
            <person name="Han C."/>
            <person name="Larimer F."/>
            <person name="Land M."/>
            <person name="Hauser L."/>
            <person name="Markowitz V."/>
            <person name="Cheng J.F."/>
            <person name="Hugenholtz P."/>
            <person name="Woyke T."/>
            <person name="Wu D."/>
            <person name="Eisen J.A."/>
        </authorList>
    </citation>
    <scope>NUCLEOTIDE SEQUENCE [LARGE SCALE GENOMIC DNA]</scope>
    <source>
        <strain evidence="3">ATCC 33386 / NCTC 11300</strain>
    </source>
</reference>
<sequence>MKIGINLQDIKQRNLKAILRVVNKHGQIPKKEIAEVLGMTPMTISNIANEMIDEGILKTIGKKEEKNIGRKKILIGINYEYKKVIGIYIYRDDEFIRAKIGITYLNSEAIDEINLKYEKDEDPAYIFQDISKGIKEKLKKLKVNKNEILGIGISIVGIVDQENGISVNAQGLWKKKVEVAQVFKENFDIPVHVANNIHSYFLAYKLFENMQTDNGNYIFLKYGTGIGSALIMNNEIQDGIHFSAGKLSHIRVESPAIVKCPCGDINCLDAVVNFYRIINEVKEVYSEEVTPVLYEKTNGIEENINIEHIFYAYSQGEVMIKEILERKYYAIASVLVDIVKFIDPDRVFITGYGFTNETLNRLFFDYVYELSNRKISREIFVKNDIYKIPQYIGAVALILEKEFYN</sequence>
<dbReference type="eggNOG" id="COG1940">
    <property type="taxonomic scope" value="Bacteria"/>
</dbReference>
<dbReference type="STRING" id="526218.Sterm_1724"/>
<dbReference type="Proteomes" id="UP000000845">
    <property type="component" value="Chromosome"/>
</dbReference>
<proteinExistence type="inferred from homology"/>
<dbReference type="Gene3D" id="1.10.10.10">
    <property type="entry name" value="Winged helix-like DNA-binding domain superfamily/Winged helix DNA-binding domain"/>
    <property type="match status" value="1"/>
</dbReference>
<organism evidence="2 3">
    <name type="scientific">Sebaldella termitidis (strain ATCC 33386 / NCTC 11300)</name>
    <dbReference type="NCBI Taxonomy" id="526218"/>
    <lineage>
        <taxon>Bacteria</taxon>
        <taxon>Fusobacteriati</taxon>
        <taxon>Fusobacteriota</taxon>
        <taxon>Fusobacteriia</taxon>
        <taxon>Fusobacteriales</taxon>
        <taxon>Leptotrichiaceae</taxon>
        <taxon>Sebaldella</taxon>
    </lineage>
</organism>
<dbReference type="SUPFAM" id="SSF46785">
    <property type="entry name" value="Winged helix' DNA-binding domain"/>
    <property type="match status" value="1"/>
</dbReference>
<evidence type="ECO:0000313" key="2">
    <source>
        <dbReference type="EMBL" id="ACZ08582.1"/>
    </source>
</evidence>
<dbReference type="AlphaFoldDB" id="D1AIJ8"/>
<keyword evidence="3" id="KW-1185">Reference proteome</keyword>
<dbReference type="SUPFAM" id="SSF53067">
    <property type="entry name" value="Actin-like ATPase domain"/>
    <property type="match status" value="1"/>
</dbReference>
<evidence type="ECO:0000256" key="1">
    <source>
        <dbReference type="ARBA" id="ARBA00006479"/>
    </source>
</evidence>
<comment type="similarity">
    <text evidence="1">Belongs to the ROK (NagC/XylR) family.</text>
</comment>
<dbReference type="eggNOG" id="COG1846">
    <property type="taxonomic scope" value="Bacteria"/>
</dbReference>
<dbReference type="EMBL" id="CP001739">
    <property type="protein sequence ID" value="ACZ08582.1"/>
    <property type="molecule type" value="Genomic_DNA"/>
</dbReference>
<dbReference type="InterPro" id="IPR000600">
    <property type="entry name" value="ROK"/>
</dbReference>
<accession>D1AIJ8</accession>
<dbReference type="InterPro" id="IPR036390">
    <property type="entry name" value="WH_DNA-bd_sf"/>
</dbReference>
<dbReference type="PANTHER" id="PTHR18964:SF149">
    <property type="entry name" value="BIFUNCTIONAL UDP-N-ACETYLGLUCOSAMINE 2-EPIMERASE_N-ACETYLMANNOSAMINE KINASE"/>
    <property type="match status" value="1"/>
</dbReference>
<dbReference type="PANTHER" id="PTHR18964">
    <property type="entry name" value="ROK (REPRESSOR, ORF, KINASE) FAMILY"/>
    <property type="match status" value="1"/>
</dbReference>
<dbReference type="HOGENOM" id="CLU_036604_13_5_0"/>
<dbReference type="Pfam" id="PF13412">
    <property type="entry name" value="HTH_24"/>
    <property type="match status" value="1"/>
</dbReference>
<dbReference type="Gene3D" id="3.30.420.40">
    <property type="match status" value="2"/>
</dbReference>
<dbReference type="InterPro" id="IPR043129">
    <property type="entry name" value="ATPase_NBD"/>
</dbReference>